<dbReference type="Proteomes" id="UP000031563">
    <property type="component" value="Unassembled WGS sequence"/>
</dbReference>
<sequence length="37" mass="4466">MKKKPLMSVDVSPFKQKEKFVVFNYGKVLYEEQRETN</sequence>
<protein>
    <submittedName>
        <fullName evidence="1">Uncharacterized protein</fullName>
    </submittedName>
</protein>
<name>A0A0F5I4H1_BACTR</name>
<organism evidence="1 2">
    <name type="scientific">Bacillus thermotolerans</name>
    <name type="common">Quasibacillus thermotolerans</name>
    <dbReference type="NCBI Taxonomy" id="1221996"/>
    <lineage>
        <taxon>Bacteria</taxon>
        <taxon>Bacillati</taxon>
        <taxon>Bacillota</taxon>
        <taxon>Bacilli</taxon>
        <taxon>Bacillales</taxon>
        <taxon>Bacillaceae</taxon>
        <taxon>Bacillus</taxon>
    </lineage>
</organism>
<accession>A0A0F5HW47</accession>
<comment type="caution">
    <text evidence="1">The sequence shown here is derived from an EMBL/GenBank/DDBJ whole genome shotgun (WGS) entry which is preliminary data.</text>
</comment>
<proteinExistence type="predicted"/>
<keyword evidence="2" id="KW-1185">Reference proteome</keyword>
<accession>A0A0F5I4H1</accession>
<dbReference type="EMBL" id="JWIR02000034">
    <property type="protein sequence ID" value="KKB40017.1"/>
    <property type="molecule type" value="Genomic_DNA"/>
</dbReference>
<gene>
    <name evidence="1" type="ORF">QY95_01889</name>
</gene>
<dbReference type="AlphaFoldDB" id="A0A0F5I4H1"/>
<evidence type="ECO:0000313" key="1">
    <source>
        <dbReference type="EMBL" id="KKB40017.1"/>
    </source>
</evidence>
<evidence type="ECO:0000313" key="2">
    <source>
        <dbReference type="Proteomes" id="UP000031563"/>
    </source>
</evidence>
<reference evidence="1" key="1">
    <citation type="submission" date="2015-02" db="EMBL/GenBank/DDBJ databases">
        <title>Genome Assembly of Bacillaceae bacterium MTCC 8252.</title>
        <authorList>
            <person name="Verma A."/>
            <person name="Khatri I."/>
            <person name="Mual P."/>
            <person name="Subramanian S."/>
            <person name="Krishnamurthi S."/>
        </authorList>
    </citation>
    <scope>NUCLEOTIDE SEQUENCE [LARGE SCALE GENOMIC DNA]</scope>
    <source>
        <strain evidence="1">MTCC 8252</strain>
    </source>
</reference>
<dbReference type="STRING" id="1221996.QY95_01889"/>